<evidence type="ECO:0000256" key="13">
    <source>
        <dbReference type="ARBA" id="ARBA00023136"/>
    </source>
</evidence>
<dbReference type="InterPro" id="IPR025287">
    <property type="entry name" value="WAK_GUB"/>
</dbReference>
<dbReference type="PANTHER" id="PTHR46279:SF31">
    <property type="entry name" value="RING-H2 FINGER PROTEIN ATL20-LIKE ISOFORM X1"/>
    <property type="match status" value="1"/>
</dbReference>
<feature type="signal peptide" evidence="15">
    <location>
        <begin position="1"/>
        <end position="27"/>
    </location>
</feature>
<evidence type="ECO:0000259" key="16">
    <source>
        <dbReference type="Pfam" id="PF13947"/>
    </source>
</evidence>
<dbReference type="AlphaFoldDB" id="A0A8X8ZKN1"/>
<evidence type="ECO:0000256" key="11">
    <source>
        <dbReference type="ARBA" id="ARBA00022833"/>
    </source>
</evidence>
<dbReference type="GO" id="GO:0008270">
    <property type="term" value="F:zinc ion binding"/>
    <property type="evidence" value="ECO:0007669"/>
    <property type="project" value="UniProtKB-KW"/>
</dbReference>
<sequence>MAKATQLLLTIIFITIIISLFTNQAAAQSAGPCKPDSCHPTRGPTIRFPFRLARQPVRCGYPGFTLRCNARNQTILTLPRAGDFIVQHIDYQSSAIYVGDPGFCLPGRALNFSVSGSPYDATFLNRFGILNCSGRLEDSAGAGGYYIVLPCVSTENSTVVVVADDFPADMAPPSCRRAGNVTVPPWTFSEFYWRPIGPEEVFELRWSRPACGRCETQGGRCGFKEDSGFAVGCTRPSGKFVA</sequence>
<comment type="pathway">
    <text evidence="3">Protein modification; protein ubiquitination.</text>
</comment>
<comment type="subcellular location">
    <subcellularLocation>
        <location evidence="2">Membrane</location>
        <topology evidence="2">Single-pass membrane protein</topology>
    </subcellularLocation>
</comment>
<keyword evidence="18" id="KW-1185">Reference proteome</keyword>
<evidence type="ECO:0000256" key="3">
    <source>
        <dbReference type="ARBA" id="ARBA00004906"/>
    </source>
</evidence>
<feature type="chain" id="PRO_5036475435" description="RING-type E3 ubiquitin transferase" evidence="15">
    <location>
        <begin position="28"/>
        <end position="242"/>
    </location>
</feature>
<evidence type="ECO:0000256" key="6">
    <source>
        <dbReference type="ARBA" id="ARBA00022692"/>
    </source>
</evidence>
<dbReference type="GO" id="GO:0016020">
    <property type="term" value="C:membrane"/>
    <property type="evidence" value="ECO:0007669"/>
    <property type="project" value="UniProtKB-SubCell"/>
</dbReference>
<keyword evidence="5" id="KW-0808">Transferase</keyword>
<evidence type="ECO:0000256" key="12">
    <source>
        <dbReference type="ARBA" id="ARBA00022989"/>
    </source>
</evidence>
<dbReference type="GO" id="GO:0061630">
    <property type="term" value="F:ubiquitin protein ligase activity"/>
    <property type="evidence" value="ECO:0007669"/>
    <property type="project" value="UniProtKB-EC"/>
</dbReference>
<dbReference type="Pfam" id="PF13947">
    <property type="entry name" value="GUB_WAK_bind"/>
    <property type="match status" value="1"/>
</dbReference>
<keyword evidence="10" id="KW-0833">Ubl conjugation pathway</keyword>
<comment type="caution">
    <text evidence="17">The sequence shown here is derived from an EMBL/GenBank/DDBJ whole genome shotgun (WGS) entry which is preliminary data.</text>
</comment>
<gene>
    <name evidence="17" type="ORF">SASPL_131060</name>
</gene>
<evidence type="ECO:0000256" key="15">
    <source>
        <dbReference type="SAM" id="SignalP"/>
    </source>
</evidence>
<evidence type="ECO:0000256" key="10">
    <source>
        <dbReference type="ARBA" id="ARBA00022786"/>
    </source>
</evidence>
<dbReference type="GO" id="GO:0030247">
    <property type="term" value="F:polysaccharide binding"/>
    <property type="evidence" value="ECO:0007669"/>
    <property type="project" value="InterPro"/>
</dbReference>
<dbReference type="Proteomes" id="UP000298416">
    <property type="component" value="Unassembled WGS sequence"/>
</dbReference>
<organism evidence="17">
    <name type="scientific">Salvia splendens</name>
    <name type="common">Scarlet sage</name>
    <dbReference type="NCBI Taxonomy" id="180675"/>
    <lineage>
        <taxon>Eukaryota</taxon>
        <taxon>Viridiplantae</taxon>
        <taxon>Streptophyta</taxon>
        <taxon>Embryophyta</taxon>
        <taxon>Tracheophyta</taxon>
        <taxon>Spermatophyta</taxon>
        <taxon>Magnoliopsida</taxon>
        <taxon>eudicotyledons</taxon>
        <taxon>Gunneridae</taxon>
        <taxon>Pentapetalae</taxon>
        <taxon>asterids</taxon>
        <taxon>lamiids</taxon>
        <taxon>Lamiales</taxon>
        <taxon>Lamiaceae</taxon>
        <taxon>Nepetoideae</taxon>
        <taxon>Mentheae</taxon>
        <taxon>Salviinae</taxon>
        <taxon>Salvia</taxon>
        <taxon>Salvia subgen. Calosphace</taxon>
        <taxon>core Calosphace</taxon>
    </lineage>
</organism>
<name>A0A8X8ZKN1_SALSN</name>
<feature type="domain" description="Wall-associated receptor kinase galacturonan-binding" evidence="16">
    <location>
        <begin position="33"/>
        <end position="99"/>
    </location>
</feature>
<dbReference type="EMBL" id="PNBA02000011">
    <property type="protein sequence ID" value="KAG6408058.1"/>
    <property type="molecule type" value="Genomic_DNA"/>
</dbReference>
<comment type="catalytic activity">
    <reaction evidence="1">
        <text>S-ubiquitinyl-[E2 ubiquitin-conjugating enzyme]-L-cysteine + [acceptor protein]-L-lysine = [E2 ubiquitin-conjugating enzyme]-L-cysteine + N(6)-ubiquitinyl-[acceptor protein]-L-lysine.</text>
        <dbReference type="EC" id="2.3.2.27"/>
    </reaction>
</comment>
<keyword evidence="8 15" id="KW-0732">Signal</keyword>
<evidence type="ECO:0000256" key="4">
    <source>
        <dbReference type="ARBA" id="ARBA00012483"/>
    </source>
</evidence>
<reference evidence="17" key="1">
    <citation type="submission" date="2018-01" db="EMBL/GenBank/DDBJ databases">
        <authorList>
            <person name="Mao J.F."/>
        </authorList>
    </citation>
    <scope>NUCLEOTIDE SEQUENCE</scope>
    <source>
        <strain evidence="17">Huo1</strain>
        <tissue evidence="17">Leaf</tissue>
    </source>
</reference>
<dbReference type="InterPro" id="IPR046948">
    <property type="entry name" value="ATL20-22-like"/>
</dbReference>
<protein>
    <recommendedName>
        <fullName evidence="4">RING-type E3 ubiquitin transferase</fullName>
        <ecNumber evidence="4">2.3.2.27</ecNumber>
    </recommendedName>
</protein>
<evidence type="ECO:0000256" key="8">
    <source>
        <dbReference type="ARBA" id="ARBA00022729"/>
    </source>
</evidence>
<keyword evidence="7" id="KW-0479">Metal-binding</keyword>
<proteinExistence type="inferred from homology"/>
<evidence type="ECO:0000256" key="14">
    <source>
        <dbReference type="ARBA" id="ARBA00024209"/>
    </source>
</evidence>
<dbReference type="EC" id="2.3.2.27" evidence="4"/>
<evidence type="ECO:0000256" key="7">
    <source>
        <dbReference type="ARBA" id="ARBA00022723"/>
    </source>
</evidence>
<keyword evidence="12" id="KW-1133">Transmembrane helix</keyword>
<evidence type="ECO:0000256" key="2">
    <source>
        <dbReference type="ARBA" id="ARBA00004167"/>
    </source>
</evidence>
<evidence type="ECO:0000313" key="17">
    <source>
        <dbReference type="EMBL" id="KAG6408058.1"/>
    </source>
</evidence>
<accession>A0A8X8ZKN1</accession>
<keyword evidence="9" id="KW-0863">Zinc-finger</keyword>
<keyword evidence="6" id="KW-0812">Transmembrane</keyword>
<dbReference type="PANTHER" id="PTHR46279">
    <property type="entry name" value="RING/U-BOX SUPERFAMILY PROTEIN"/>
    <property type="match status" value="1"/>
</dbReference>
<evidence type="ECO:0000256" key="1">
    <source>
        <dbReference type="ARBA" id="ARBA00000900"/>
    </source>
</evidence>
<keyword evidence="11" id="KW-0862">Zinc</keyword>
<reference evidence="17" key="2">
    <citation type="submission" date="2020-08" db="EMBL/GenBank/DDBJ databases">
        <title>Plant Genome Project.</title>
        <authorList>
            <person name="Zhang R.-G."/>
        </authorList>
    </citation>
    <scope>NUCLEOTIDE SEQUENCE</scope>
    <source>
        <strain evidence="17">Huo1</strain>
        <tissue evidence="17">Leaf</tissue>
    </source>
</reference>
<comment type="similarity">
    <text evidence="14">Belongs to the RING-type zinc finger family. ATL subfamily.</text>
</comment>
<evidence type="ECO:0000256" key="9">
    <source>
        <dbReference type="ARBA" id="ARBA00022771"/>
    </source>
</evidence>
<keyword evidence="13" id="KW-0472">Membrane</keyword>
<evidence type="ECO:0000256" key="5">
    <source>
        <dbReference type="ARBA" id="ARBA00022679"/>
    </source>
</evidence>
<evidence type="ECO:0000313" key="18">
    <source>
        <dbReference type="Proteomes" id="UP000298416"/>
    </source>
</evidence>